<keyword evidence="2" id="KW-0812">Transmembrane</keyword>
<keyword evidence="8" id="KW-1185">Reference proteome</keyword>
<dbReference type="OrthoDB" id="7784409at2"/>
<comment type="caution">
    <text evidence="7">The sequence shown here is derived from an EMBL/GenBank/DDBJ whole genome shotgun (WGS) entry which is preliminary data.</text>
</comment>
<keyword evidence="4" id="KW-0472">Membrane</keyword>
<feature type="domain" description="Translocation and assembly module TamB C-terminal" evidence="6">
    <location>
        <begin position="1191"/>
        <end position="1539"/>
    </location>
</feature>
<dbReference type="EMBL" id="AMRM01000001">
    <property type="protein sequence ID" value="EKF20910.1"/>
    <property type="molecule type" value="Genomic_DNA"/>
</dbReference>
<feature type="chain" id="PRO_5003861260" evidence="5">
    <location>
        <begin position="20"/>
        <end position="1539"/>
    </location>
</feature>
<proteinExistence type="predicted"/>
<evidence type="ECO:0000256" key="4">
    <source>
        <dbReference type="ARBA" id="ARBA00023136"/>
    </source>
</evidence>
<reference evidence="7 8" key="1">
    <citation type="journal article" date="2012" name="J. Bacteriol.">
        <title>Genome Sequence of Nitratireductor pacificus Type Strain pht-3B.</title>
        <authorList>
            <person name="Lai Q."/>
            <person name="Li G."/>
            <person name="Shao Z."/>
        </authorList>
    </citation>
    <scope>NUCLEOTIDE SEQUENCE [LARGE SCALE GENOMIC DNA]</scope>
    <source>
        <strain evidence="8">pht-3B</strain>
    </source>
</reference>
<dbReference type="Proteomes" id="UP000006786">
    <property type="component" value="Unassembled WGS sequence"/>
</dbReference>
<dbReference type="PANTHER" id="PTHR36985">
    <property type="entry name" value="TRANSLOCATION AND ASSEMBLY MODULE SUBUNIT TAMB"/>
    <property type="match status" value="1"/>
</dbReference>
<dbReference type="eggNOG" id="COG2911">
    <property type="taxonomic scope" value="Bacteria"/>
</dbReference>
<dbReference type="PATRIC" id="fig|391937.3.peg.204"/>
<evidence type="ECO:0000313" key="7">
    <source>
        <dbReference type="EMBL" id="EKF20910.1"/>
    </source>
</evidence>
<sequence>MTRFLALLALLFALLPAMAQDSAPTASDAEQERSFFTTLLEDQLSTPDRRIRISGIQGALSSEATIGEISIADREGVWLRIVNASIDWSRSTLILRQRLEVQRLAAERIEVLRRPLPAEGLPAPESRSFQVPELPLAVNLAKLEIPSARFGEDVFGLAAELSLDGALKIDGGALDTRFDIQRLDGPGGAFKLAAAFANDTQILDLDLTLDEPADGVVANLLNVEGRPPLKLTVAGSGPLSELDVKLALEADGVPAFGGTARFRQRDDGLGFSTRLAGTISRLLPTQFRDFFGAGTTITANGVSKSAGGMLLENLEVSSAALRLEAAAETGSDGFLTALSLDADIADRNGQRVLLPVAGGETSLQIGRLNVTYGEAGADRWNGTLEIDGLQTAAFAAGETRLTMGGLAQNLERPADRRISFEIDGGLSGITAKRADIAEALGDALALEVAGDWRAGTPVAIDNATLSGNGLAASLKGTVDKFIFTGEIGVSAASLAPFSALAGQDLGGAIDLTARGRVMPVSGGFDLDLDGTATDLRLENETAGRLMAGTTRIDGGVARGTGGLTARQLRLTNEQLVLEADGSFATGAANFRFDAALADMASLSPRAGGRLTASGRAEGADGRINLTLATEAPAGVLAGRDLRNASLGFDGQLERGTLTGKLVGGAFLASERATLESGIVLAADRRQLTGLSFSAGGATASGDVTQGTNGLLAGRLDVDAADISTAAALLLREATGAADASVVLEPVDGKQRVEIDATLRALRIDDTTLSSGRIEAAIDDLFGVPAISGLVEAEGVAAGQLKITRLDARADQTGETTAFTAEAVLEQGTTLTTRGGLTPEGNGYRVALEQLGLVQGTLAARLIQPTSLLVEGSNLTLEPFELDVAGGRISAAGRVTSTLDLALTISRLPLSVANAIRPDLALDGTLDGNARLTGTREAPEITFDLEGRRIASTLLAQAGLSTLTIDASGRTRGDQLTVDAAVSSPEGLRATAQGDVPLADGALAIDVGLDAFPMAILNRIAPGQALAGQLTGTARVTGRLAAPQASFDLRAAGLDAAALSSVGVGPLQLSANGRYAGESVQLNSLTATGASGLAIEASGTIPLAGAGLALNVSGDAPLSIANRMLADRGTQLSGTVSLDARVSGEMRNPVINGSITTANAAAVDPLTNLRVSDVRLAAAIAGDRITITEGSAALSGGGRVSVSGSVSSNAGAGFPADLRIGLENARHTDGEMVTATVNGALSLTGSLTRDPLLSGDITVERAEIIVPENLGGGAEALQVRHRNPPPAVERTLKRARADDGTPMPSARPSVVQLNVTVSAPARIFVRGRGLDAELGGSVRLTGPVTNIQPVGGFKLIRGRLSILGQRITFDEGEVTLVGDLDPQLDFIARSRGNDIIVFITVKGRVSDLEIGFSSQPQLPEDEVLARLIFNRGIDELSAIQIAQLAAAAAELAGGSNSSLLGSLRNATGLDDLDVVTDSEGNAAVRAGRYIQDNIYLGVEAGAKGTTRGTINLDITDELKARGSLGSDGDSSIGVFFEKDY</sequence>
<dbReference type="InterPro" id="IPR007452">
    <property type="entry name" value="TamB_C"/>
</dbReference>
<evidence type="ECO:0000313" key="8">
    <source>
        <dbReference type="Proteomes" id="UP000006786"/>
    </source>
</evidence>
<name>K2MJM1_9HYPH</name>
<comment type="subcellular location">
    <subcellularLocation>
        <location evidence="1">Membrane</location>
        <topology evidence="1">Single-pass membrane protein</topology>
    </subcellularLocation>
</comment>
<dbReference type="GO" id="GO:0005886">
    <property type="term" value="C:plasma membrane"/>
    <property type="evidence" value="ECO:0007669"/>
    <property type="project" value="InterPro"/>
</dbReference>
<dbReference type="RefSeq" id="WP_008593176.1">
    <property type="nucleotide sequence ID" value="NZ_AMRM01000001.1"/>
</dbReference>
<keyword evidence="5" id="KW-0732">Signal</keyword>
<accession>K2MJM1</accession>
<organism evidence="7 8">
    <name type="scientific">Nitratireductor pacificus pht-3B</name>
    <dbReference type="NCBI Taxonomy" id="391937"/>
    <lineage>
        <taxon>Bacteria</taxon>
        <taxon>Pseudomonadati</taxon>
        <taxon>Pseudomonadota</taxon>
        <taxon>Alphaproteobacteria</taxon>
        <taxon>Hyphomicrobiales</taxon>
        <taxon>Phyllobacteriaceae</taxon>
        <taxon>Nitratireductor</taxon>
    </lineage>
</organism>
<evidence type="ECO:0000256" key="1">
    <source>
        <dbReference type="ARBA" id="ARBA00004167"/>
    </source>
</evidence>
<evidence type="ECO:0000256" key="2">
    <source>
        <dbReference type="ARBA" id="ARBA00022692"/>
    </source>
</evidence>
<evidence type="ECO:0000256" key="5">
    <source>
        <dbReference type="SAM" id="SignalP"/>
    </source>
</evidence>
<evidence type="ECO:0000259" key="6">
    <source>
        <dbReference type="Pfam" id="PF04357"/>
    </source>
</evidence>
<dbReference type="GO" id="GO:0009306">
    <property type="term" value="P:protein secretion"/>
    <property type="evidence" value="ECO:0007669"/>
    <property type="project" value="InterPro"/>
</dbReference>
<dbReference type="Pfam" id="PF04357">
    <property type="entry name" value="TamB"/>
    <property type="match status" value="1"/>
</dbReference>
<evidence type="ECO:0000256" key="3">
    <source>
        <dbReference type="ARBA" id="ARBA00022989"/>
    </source>
</evidence>
<dbReference type="PANTHER" id="PTHR36985:SF1">
    <property type="entry name" value="TRANSLOCATION AND ASSEMBLY MODULE SUBUNIT TAMB"/>
    <property type="match status" value="1"/>
</dbReference>
<protein>
    <submittedName>
        <fullName evidence="7">Gramicidin S biosynthesis GRST protein</fullName>
    </submittedName>
</protein>
<feature type="signal peptide" evidence="5">
    <location>
        <begin position="1"/>
        <end position="19"/>
    </location>
</feature>
<gene>
    <name evidence="7" type="ORF">NA2_00990</name>
</gene>
<keyword evidence="3" id="KW-1133">Transmembrane helix</keyword>